<keyword evidence="2" id="KW-0812">Transmembrane</keyword>
<feature type="transmembrane region" description="Helical" evidence="2">
    <location>
        <begin position="180"/>
        <end position="197"/>
    </location>
</feature>
<dbReference type="RefSeq" id="WP_253853310.1">
    <property type="nucleotide sequence ID" value="NZ_BAAALM010000018.1"/>
</dbReference>
<feature type="transmembrane region" description="Helical" evidence="2">
    <location>
        <begin position="152"/>
        <end position="173"/>
    </location>
</feature>
<feature type="region of interest" description="Disordered" evidence="1">
    <location>
        <begin position="1"/>
        <end position="55"/>
    </location>
</feature>
<protein>
    <recommendedName>
        <fullName evidence="5">Signal transduction histidine kinase</fullName>
    </recommendedName>
</protein>
<keyword evidence="2" id="KW-0472">Membrane</keyword>
<organism evidence="3 4">
    <name type="scientific">Prauserella alba</name>
    <dbReference type="NCBI Taxonomy" id="176898"/>
    <lineage>
        <taxon>Bacteria</taxon>
        <taxon>Bacillati</taxon>
        <taxon>Actinomycetota</taxon>
        <taxon>Actinomycetes</taxon>
        <taxon>Pseudonocardiales</taxon>
        <taxon>Pseudonocardiaceae</taxon>
        <taxon>Prauserella</taxon>
    </lineage>
</organism>
<keyword evidence="2" id="KW-1133">Transmembrane helix</keyword>
<feature type="transmembrane region" description="Helical" evidence="2">
    <location>
        <begin position="71"/>
        <end position="90"/>
    </location>
</feature>
<evidence type="ECO:0008006" key="5">
    <source>
        <dbReference type="Google" id="ProtNLM"/>
    </source>
</evidence>
<reference evidence="3 4" key="1">
    <citation type="journal article" date="2019" name="Int. J. Syst. Evol. Microbiol.">
        <title>The Global Catalogue of Microorganisms (GCM) 10K type strain sequencing project: providing services to taxonomists for standard genome sequencing and annotation.</title>
        <authorList>
            <consortium name="The Broad Institute Genomics Platform"/>
            <consortium name="The Broad Institute Genome Sequencing Center for Infectious Disease"/>
            <person name="Wu L."/>
            <person name="Ma J."/>
        </authorList>
    </citation>
    <scope>NUCLEOTIDE SEQUENCE [LARGE SCALE GENOMIC DNA]</scope>
    <source>
        <strain evidence="3 4">JCM 13022</strain>
    </source>
</reference>
<feature type="transmembrane region" description="Helical" evidence="2">
    <location>
        <begin position="209"/>
        <end position="230"/>
    </location>
</feature>
<evidence type="ECO:0000256" key="2">
    <source>
        <dbReference type="SAM" id="Phobius"/>
    </source>
</evidence>
<proteinExistence type="predicted"/>
<evidence type="ECO:0000313" key="3">
    <source>
        <dbReference type="EMBL" id="GAA1219849.1"/>
    </source>
</evidence>
<feature type="transmembrane region" description="Helical" evidence="2">
    <location>
        <begin position="128"/>
        <end position="146"/>
    </location>
</feature>
<evidence type="ECO:0000256" key="1">
    <source>
        <dbReference type="SAM" id="MobiDB-lite"/>
    </source>
</evidence>
<feature type="compositionally biased region" description="Polar residues" evidence="1">
    <location>
        <begin position="15"/>
        <end position="30"/>
    </location>
</feature>
<comment type="caution">
    <text evidence="3">The sequence shown here is derived from an EMBL/GenBank/DDBJ whole genome shotgun (WGS) entry which is preliminary data.</text>
</comment>
<feature type="transmembrane region" description="Helical" evidence="2">
    <location>
        <begin position="102"/>
        <end position="121"/>
    </location>
</feature>
<accession>A0ABN1VQN6</accession>
<dbReference type="EMBL" id="BAAALM010000018">
    <property type="protein sequence ID" value="GAA1219849.1"/>
    <property type="molecule type" value="Genomic_DNA"/>
</dbReference>
<evidence type="ECO:0000313" key="4">
    <source>
        <dbReference type="Proteomes" id="UP001500467"/>
    </source>
</evidence>
<sequence>MTDHATATHPATPASGTVASGTEASDTSALGTVATPGDPTSGHAPVPLRSPPLGQPAEQVRDRLVRGAQTAVLLVGVAVQLTSCLPQLIANHDRFGPWWTELVAFVMLACVAVAIAAGVVHPRPMPRALAFALCGVCVAAAALASMPIPAELLLVADDWSFGIAGWYILALLLPMRMRTIAVFFACHALVTVAEVLFKGVPERHITVQMGMVSVSVFGLEIAVALLAVVLHHTASDAGEAARREERTRTAEEIAEATHRDHQARYARLLDTTVPLLTGLAYGALDPGDERVRRRAAIETARMRQLFAETDDVSDPLLHELRAGIDVAERQGVSVQLAVRGEVRPVPQPVRQELVAPAAAVLASARSTARATVVRTPAAVRVSVVADAPAEIAAAVDTERRSRTEITTTTTNGKLWVEAVWRTKSP</sequence>
<gene>
    <name evidence="3" type="ORF">GCM10009675_48270</name>
</gene>
<feature type="compositionally biased region" description="Low complexity" evidence="1">
    <location>
        <begin position="1"/>
        <end position="14"/>
    </location>
</feature>
<name>A0ABN1VQN6_9PSEU</name>
<keyword evidence="4" id="KW-1185">Reference proteome</keyword>
<dbReference type="Proteomes" id="UP001500467">
    <property type="component" value="Unassembled WGS sequence"/>
</dbReference>